<sequence>MATGMVVMEHGSIAEKEVKNNHGCCKGGPGYSSPLTAVSSPRESLIYVTCVYTGTEKLDYLATVDIDPNSQTYSKVIHRLPTLHIGDELHHSGWNAYSSCYGDASASRRYLVLPSLISGRIYAIDTQENPRAPTLHKYVELTDIIRKTGLAYPHTAHCLASGDITVSCLGDKEGKAKGNGFLLLDSNFM</sequence>
<dbReference type="Proteomes" id="UP000306102">
    <property type="component" value="Unassembled WGS sequence"/>
</dbReference>
<protein>
    <recommendedName>
        <fullName evidence="5">Selenium-binding protein 1</fullName>
    </recommendedName>
</protein>
<dbReference type="AlphaFoldDB" id="A0A4S4DD12"/>
<dbReference type="STRING" id="542762.A0A4S4DD12"/>
<evidence type="ECO:0000256" key="2">
    <source>
        <dbReference type="ARBA" id="ARBA00023266"/>
    </source>
</evidence>
<keyword evidence="4" id="KW-1185">Reference proteome</keyword>
<dbReference type="Pfam" id="PF05694">
    <property type="entry name" value="SBP56"/>
    <property type="match status" value="1"/>
</dbReference>
<comment type="caution">
    <text evidence="3">The sequence shown here is derived from an EMBL/GenBank/DDBJ whole genome shotgun (WGS) entry which is preliminary data.</text>
</comment>
<evidence type="ECO:0008006" key="5">
    <source>
        <dbReference type="Google" id="ProtNLM"/>
    </source>
</evidence>
<evidence type="ECO:0000313" key="4">
    <source>
        <dbReference type="Proteomes" id="UP000306102"/>
    </source>
</evidence>
<proteinExistence type="inferred from homology"/>
<dbReference type="EMBL" id="SDRB02011675">
    <property type="protein sequence ID" value="THG00455.1"/>
    <property type="molecule type" value="Genomic_DNA"/>
</dbReference>
<accession>A0A4S4DD12</accession>
<comment type="similarity">
    <text evidence="1">Belongs to the selenium-binding protein family.</text>
</comment>
<evidence type="ECO:0000313" key="3">
    <source>
        <dbReference type="EMBL" id="THG00455.1"/>
    </source>
</evidence>
<gene>
    <name evidence="3" type="ORF">TEA_025737</name>
</gene>
<dbReference type="GO" id="GO:0008430">
    <property type="term" value="F:selenium binding"/>
    <property type="evidence" value="ECO:0007669"/>
    <property type="project" value="InterPro"/>
</dbReference>
<dbReference type="PANTHER" id="PTHR23300">
    <property type="entry name" value="METHANETHIOL OXIDASE"/>
    <property type="match status" value="1"/>
</dbReference>
<dbReference type="PANTHER" id="PTHR23300:SF0">
    <property type="entry name" value="METHANETHIOL OXIDASE"/>
    <property type="match status" value="1"/>
</dbReference>
<evidence type="ECO:0000256" key="1">
    <source>
        <dbReference type="ARBA" id="ARBA00005606"/>
    </source>
</evidence>
<dbReference type="InterPro" id="IPR008826">
    <property type="entry name" value="Se-bd"/>
</dbReference>
<organism evidence="3 4">
    <name type="scientific">Camellia sinensis var. sinensis</name>
    <name type="common">China tea</name>
    <dbReference type="NCBI Taxonomy" id="542762"/>
    <lineage>
        <taxon>Eukaryota</taxon>
        <taxon>Viridiplantae</taxon>
        <taxon>Streptophyta</taxon>
        <taxon>Embryophyta</taxon>
        <taxon>Tracheophyta</taxon>
        <taxon>Spermatophyta</taxon>
        <taxon>Magnoliopsida</taxon>
        <taxon>eudicotyledons</taxon>
        <taxon>Gunneridae</taxon>
        <taxon>Pentapetalae</taxon>
        <taxon>asterids</taxon>
        <taxon>Ericales</taxon>
        <taxon>Theaceae</taxon>
        <taxon>Camellia</taxon>
    </lineage>
</organism>
<keyword evidence="2" id="KW-0711">Selenium</keyword>
<name>A0A4S4DD12_CAMSN</name>
<reference evidence="3 4" key="1">
    <citation type="journal article" date="2018" name="Proc. Natl. Acad. Sci. U.S.A.">
        <title>Draft genome sequence of Camellia sinensis var. sinensis provides insights into the evolution of the tea genome and tea quality.</title>
        <authorList>
            <person name="Wei C."/>
            <person name="Yang H."/>
            <person name="Wang S."/>
            <person name="Zhao J."/>
            <person name="Liu C."/>
            <person name="Gao L."/>
            <person name="Xia E."/>
            <person name="Lu Y."/>
            <person name="Tai Y."/>
            <person name="She G."/>
            <person name="Sun J."/>
            <person name="Cao H."/>
            <person name="Tong W."/>
            <person name="Gao Q."/>
            <person name="Li Y."/>
            <person name="Deng W."/>
            <person name="Jiang X."/>
            <person name="Wang W."/>
            <person name="Chen Q."/>
            <person name="Zhang S."/>
            <person name="Li H."/>
            <person name="Wu J."/>
            <person name="Wang P."/>
            <person name="Li P."/>
            <person name="Shi C."/>
            <person name="Zheng F."/>
            <person name="Jian J."/>
            <person name="Huang B."/>
            <person name="Shan D."/>
            <person name="Shi M."/>
            <person name="Fang C."/>
            <person name="Yue Y."/>
            <person name="Li F."/>
            <person name="Li D."/>
            <person name="Wei S."/>
            <person name="Han B."/>
            <person name="Jiang C."/>
            <person name="Yin Y."/>
            <person name="Xia T."/>
            <person name="Zhang Z."/>
            <person name="Bennetzen J.L."/>
            <person name="Zhao S."/>
            <person name="Wan X."/>
        </authorList>
    </citation>
    <scope>NUCLEOTIDE SEQUENCE [LARGE SCALE GENOMIC DNA]</scope>
    <source>
        <strain evidence="4">cv. Shuchazao</strain>
        <tissue evidence="3">Leaf</tissue>
    </source>
</reference>